<sequence>MKKEYWINVKHVDNRLVIFLNGETVWDSGIVHGDPEINQFINITDLLHEHPEYSSELIFEGFNDTYNSNGADDQLNPWHFQYRVFAKTIDENGKVVREIDLIRPYNERHLSNPNIKAIDNSYQLAMKEQEFKVISHSLAQRYSQ</sequence>
<gene>
    <name evidence="1" type="ORF">H4075_13565</name>
</gene>
<evidence type="ECO:0000313" key="2">
    <source>
        <dbReference type="Proteomes" id="UP000515344"/>
    </source>
</evidence>
<dbReference type="EMBL" id="CP060007">
    <property type="protein sequence ID" value="QNA43108.1"/>
    <property type="molecule type" value="Genomic_DNA"/>
</dbReference>
<proteinExistence type="predicted"/>
<evidence type="ECO:0000313" key="1">
    <source>
        <dbReference type="EMBL" id="QNA43108.1"/>
    </source>
</evidence>
<dbReference type="AlphaFoldDB" id="A0A7G5XCA5"/>
<name>A0A7G5XCA5_9BACT</name>
<keyword evidence="2" id="KW-1185">Reference proteome</keyword>
<dbReference type="KEGG" id="lacs:H4075_13565"/>
<accession>A0A7G5XCA5</accession>
<protein>
    <submittedName>
        <fullName evidence="1">Uncharacterized protein</fullName>
    </submittedName>
</protein>
<dbReference type="Proteomes" id="UP000515344">
    <property type="component" value="Chromosome"/>
</dbReference>
<dbReference type="RefSeq" id="WP_182801373.1">
    <property type="nucleotide sequence ID" value="NZ_CP060007.1"/>
</dbReference>
<reference evidence="2" key="1">
    <citation type="submission" date="2020-08" db="EMBL/GenBank/DDBJ databases">
        <title>Lacibacter sp. S13-6-6 genome sequencing.</title>
        <authorList>
            <person name="Jin L."/>
        </authorList>
    </citation>
    <scope>NUCLEOTIDE SEQUENCE [LARGE SCALE GENOMIC DNA]</scope>
    <source>
        <strain evidence="2">S13-6-6</strain>
    </source>
</reference>
<organism evidence="1 2">
    <name type="scientific">Lacibacter sediminis</name>
    <dbReference type="NCBI Taxonomy" id="2760713"/>
    <lineage>
        <taxon>Bacteria</taxon>
        <taxon>Pseudomonadati</taxon>
        <taxon>Bacteroidota</taxon>
        <taxon>Chitinophagia</taxon>
        <taxon>Chitinophagales</taxon>
        <taxon>Chitinophagaceae</taxon>
        <taxon>Lacibacter</taxon>
    </lineage>
</organism>